<dbReference type="CDD" id="cd01949">
    <property type="entry name" value="GGDEF"/>
    <property type="match status" value="1"/>
</dbReference>
<dbReference type="RefSeq" id="WP_063259801.1">
    <property type="nucleotide sequence ID" value="NZ_LJKE01000015.1"/>
</dbReference>
<dbReference type="SMART" id="SM00267">
    <property type="entry name" value="GGDEF"/>
    <property type="match status" value="1"/>
</dbReference>
<comment type="caution">
    <text evidence="2">The sequence shown here is derived from an EMBL/GenBank/DDBJ whole genome shotgun (WGS) entry which is preliminary data.</text>
</comment>
<dbReference type="NCBIfam" id="TIGR00254">
    <property type="entry name" value="GGDEF"/>
    <property type="match status" value="1"/>
</dbReference>
<dbReference type="InterPro" id="IPR043128">
    <property type="entry name" value="Rev_trsase/Diguanyl_cyclase"/>
</dbReference>
<dbReference type="PROSITE" id="PS50887">
    <property type="entry name" value="GGDEF"/>
    <property type="match status" value="1"/>
</dbReference>
<dbReference type="PATRIC" id="fig|1396.535.peg.4331"/>
<name>A0A164QSH6_BACCE</name>
<dbReference type="GO" id="GO:0071111">
    <property type="term" value="F:cyclic-guanylate-specific phosphodiesterase activity"/>
    <property type="evidence" value="ECO:0007669"/>
    <property type="project" value="InterPro"/>
</dbReference>
<dbReference type="Gene3D" id="3.30.70.270">
    <property type="match status" value="1"/>
</dbReference>
<dbReference type="PANTHER" id="PTHR33121">
    <property type="entry name" value="CYCLIC DI-GMP PHOSPHODIESTERASE PDEF"/>
    <property type="match status" value="1"/>
</dbReference>
<organism evidence="2 3">
    <name type="scientific">Bacillus cereus</name>
    <dbReference type="NCBI Taxonomy" id="1396"/>
    <lineage>
        <taxon>Bacteria</taxon>
        <taxon>Bacillati</taxon>
        <taxon>Bacillota</taxon>
        <taxon>Bacilli</taxon>
        <taxon>Bacillales</taxon>
        <taxon>Bacillaceae</taxon>
        <taxon>Bacillus</taxon>
        <taxon>Bacillus cereus group</taxon>
    </lineage>
</organism>
<dbReference type="Proteomes" id="UP000076482">
    <property type="component" value="Unassembled WGS sequence"/>
</dbReference>
<evidence type="ECO:0000313" key="3">
    <source>
        <dbReference type="Proteomes" id="UP000076482"/>
    </source>
</evidence>
<feature type="domain" description="GGDEF" evidence="1">
    <location>
        <begin position="184"/>
        <end position="311"/>
    </location>
</feature>
<sequence length="317" mass="36334">MEYLKSILTKEQVTLAPHQILDAEISEMLMNKQEVRNIIQKLLNSLELTGDVGVYQFNVNTYDLIAHTGKEETCEAFLLEKEILRSIHQQPIFGTDDEPFHLILPLFAKEKLLGALCILTPQESQPWDTLYTFMFKSSAILLQYNMLIENRENAVKDRITNLYNQEHFYDMLDIIIKKVDRYGGKLALLLLRIENHNVINQKLGYAAGNQVLKEVGHTIGYTLRNIDMPARLENNLFAIALDQTDLAGAYVVALRLVEKIQRKTLTIQNQPLKIRIESSILPYSATTNNPQSFIEVCQASLKYNSPQVLEKLLNKEI</sequence>
<dbReference type="EMBL" id="LJKE01000015">
    <property type="protein sequence ID" value="KZD72118.1"/>
    <property type="molecule type" value="Genomic_DNA"/>
</dbReference>
<evidence type="ECO:0000259" key="1">
    <source>
        <dbReference type="PROSITE" id="PS50887"/>
    </source>
</evidence>
<protein>
    <submittedName>
        <fullName evidence="2">Diguanylate cyclase with PAS/PAC sensor</fullName>
    </submittedName>
</protein>
<reference evidence="2 3" key="1">
    <citation type="submission" date="2015-09" db="EMBL/GenBank/DDBJ databases">
        <title>Bacillus cereus food isolates.</title>
        <authorList>
            <person name="Boekhorst J."/>
        </authorList>
    </citation>
    <scope>NUCLEOTIDE SEQUENCE [LARGE SCALE GENOMIC DNA]</scope>
    <source>
        <strain evidence="2 3">B4088</strain>
    </source>
</reference>
<dbReference type="InterPro" id="IPR000160">
    <property type="entry name" value="GGDEF_dom"/>
</dbReference>
<gene>
    <name evidence="2" type="ORF">B4088_0579</name>
</gene>
<evidence type="ECO:0000313" key="2">
    <source>
        <dbReference type="EMBL" id="KZD72118.1"/>
    </source>
</evidence>
<dbReference type="SUPFAM" id="SSF55073">
    <property type="entry name" value="Nucleotide cyclase"/>
    <property type="match status" value="1"/>
</dbReference>
<dbReference type="AlphaFoldDB" id="A0A164QSH6"/>
<dbReference type="Pfam" id="PF00990">
    <property type="entry name" value="GGDEF"/>
    <property type="match status" value="1"/>
</dbReference>
<dbReference type="PANTHER" id="PTHR33121:SF71">
    <property type="entry name" value="OXYGEN SENSOR PROTEIN DOSP"/>
    <property type="match status" value="1"/>
</dbReference>
<dbReference type="InterPro" id="IPR050706">
    <property type="entry name" value="Cyclic-di-GMP_PDE-like"/>
</dbReference>
<dbReference type="InterPro" id="IPR029787">
    <property type="entry name" value="Nucleotide_cyclase"/>
</dbReference>
<accession>A0A164QSH6</accession>
<proteinExistence type="predicted"/>